<dbReference type="EMBL" id="MU266523">
    <property type="protein sequence ID" value="KAH7921508.1"/>
    <property type="molecule type" value="Genomic_DNA"/>
</dbReference>
<gene>
    <name evidence="1" type="ORF">BV22DRAFT_1038581</name>
</gene>
<evidence type="ECO:0000313" key="1">
    <source>
        <dbReference type="EMBL" id="KAH7921508.1"/>
    </source>
</evidence>
<sequence length="470" mass="52674">MSVIRTRPLPKRILIIGGGPCGLVTLRNCLQHGELDDVQLVERRDNIGGVWYQDDRATDHDDRPRWTSPAYPGLIGNVLPEFLSFSGYPFPPPPREDQPFPTLPETFEYLQQFSRPLFETGRIRLNTEVVQVNEMPGLGGGWWRVLMKDWGADGAVIEEIWDAVVVTTVWFDNAHFPDTPGLDDIKNTEKIQHAITWKGPDGYGGKRVVVIGNANSANEIAAQLAPVAQTPVYRSTRRVSIFPSLPDSRIQDVGPVTRYSTTSTANGERIAVHFKDGPTIEDVDTVVFGTGYHPDVPYLRVVDHSVLTTDSSRGLVRLTSRTIRPARVPSLYRHVLYGHNPTLAFIGAAISFIPFSLADLTSTWLVLAWSGKIPYPESVAERLCDEKDRLDTLKTLRERTDNPSDLVSFHFLGGAELAYAQKMRAEVVQALPDLVEHLATWDDEQDSRRWGMYGTKLKSLYAQNGRRKES</sequence>
<protein>
    <submittedName>
        <fullName evidence="1">FAD/NAD(P)-binding domain-containing protein</fullName>
    </submittedName>
</protein>
<dbReference type="Proteomes" id="UP000790709">
    <property type="component" value="Unassembled WGS sequence"/>
</dbReference>
<evidence type="ECO:0000313" key="2">
    <source>
        <dbReference type="Proteomes" id="UP000790709"/>
    </source>
</evidence>
<accession>A0ACB8B9C9</accession>
<reference evidence="1" key="1">
    <citation type="journal article" date="2021" name="New Phytol.">
        <title>Evolutionary innovations through gain and loss of genes in the ectomycorrhizal Boletales.</title>
        <authorList>
            <person name="Wu G."/>
            <person name="Miyauchi S."/>
            <person name="Morin E."/>
            <person name="Kuo A."/>
            <person name="Drula E."/>
            <person name="Varga T."/>
            <person name="Kohler A."/>
            <person name="Feng B."/>
            <person name="Cao Y."/>
            <person name="Lipzen A."/>
            <person name="Daum C."/>
            <person name="Hundley H."/>
            <person name="Pangilinan J."/>
            <person name="Johnson J."/>
            <person name="Barry K."/>
            <person name="LaButti K."/>
            <person name="Ng V."/>
            <person name="Ahrendt S."/>
            <person name="Min B."/>
            <person name="Choi I.G."/>
            <person name="Park H."/>
            <person name="Plett J.M."/>
            <person name="Magnuson J."/>
            <person name="Spatafora J.W."/>
            <person name="Nagy L.G."/>
            <person name="Henrissat B."/>
            <person name="Grigoriev I.V."/>
            <person name="Yang Z.L."/>
            <person name="Xu J."/>
            <person name="Martin F.M."/>
        </authorList>
    </citation>
    <scope>NUCLEOTIDE SEQUENCE</scope>
    <source>
        <strain evidence="1">KUC20120723A-06</strain>
    </source>
</reference>
<name>A0ACB8B9C9_9AGAM</name>
<comment type="caution">
    <text evidence="1">The sequence shown here is derived from an EMBL/GenBank/DDBJ whole genome shotgun (WGS) entry which is preliminary data.</text>
</comment>
<keyword evidence="2" id="KW-1185">Reference proteome</keyword>
<proteinExistence type="predicted"/>
<organism evidence="1 2">
    <name type="scientific">Leucogyrophana mollusca</name>
    <dbReference type="NCBI Taxonomy" id="85980"/>
    <lineage>
        <taxon>Eukaryota</taxon>
        <taxon>Fungi</taxon>
        <taxon>Dikarya</taxon>
        <taxon>Basidiomycota</taxon>
        <taxon>Agaricomycotina</taxon>
        <taxon>Agaricomycetes</taxon>
        <taxon>Agaricomycetidae</taxon>
        <taxon>Boletales</taxon>
        <taxon>Boletales incertae sedis</taxon>
        <taxon>Leucogyrophana</taxon>
    </lineage>
</organism>